<dbReference type="AlphaFoldDB" id="A0AAF0QZC9"/>
<dbReference type="GO" id="GO:0003676">
    <property type="term" value="F:nucleic acid binding"/>
    <property type="evidence" value="ECO:0007669"/>
    <property type="project" value="InterPro"/>
</dbReference>
<dbReference type="PANTHER" id="PTHR35046">
    <property type="entry name" value="ZINC KNUCKLE (CCHC-TYPE) FAMILY PROTEIN"/>
    <property type="match status" value="1"/>
</dbReference>
<dbReference type="EMBL" id="CP133616">
    <property type="protein sequence ID" value="WMV29276.1"/>
    <property type="molecule type" value="Genomic_DNA"/>
</dbReference>
<dbReference type="Proteomes" id="UP001234989">
    <property type="component" value="Chromosome 5"/>
</dbReference>
<sequence length="186" mass="21069">MVSKEGIWVDPTKIEAVRGGFQLHWLLDASKVRLGGILMQKGKFDDEMLCLIRDKVLRGEAKEVALDSDGVLRIEGLPITTGGYDFIWVVVDRLIKSSHSILVWVKYTVEKLAELLYHQIVQLYGVSVSIVYDQGSLFTSHFWYSLQHGLGTRLDMSTTFYPHTNVELGPSLSFEEEPIAILDRQV</sequence>
<reference evidence="1" key="1">
    <citation type="submission" date="2023-08" db="EMBL/GenBank/DDBJ databases">
        <title>A de novo genome assembly of Solanum verrucosum Schlechtendal, a Mexican diploid species geographically isolated from the other diploid A-genome species in potato relatives.</title>
        <authorList>
            <person name="Hosaka K."/>
        </authorList>
    </citation>
    <scope>NUCLEOTIDE SEQUENCE</scope>
    <source>
        <tissue evidence="1">Young leaves</tissue>
    </source>
</reference>
<dbReference type="PANTHER" id="PTHR35046:SF26">
    <property type="entry name" value="RNA-DIRECTED DNA POLYMERASE"/>
    <property type="match status" value="1"/>
</dbReference>
<gene>
    <name evidence="1" type="ORF">MTR67_022661</name>
</gene>
<evidence type="ECO:0000313" key="2">
    <source>
        <dbReference type="Proteomes" id="UP001234989"/>
    </source>
</evidence>
<name>A0AAF0QZC9_SOLVR</name>
<dbReference type="InterPro" id="IPR036397">
    <property type="entry name" value="RNaseH_sf"/>
</dbReference>
<dbReference type="Gene3D" id="3.30.420.10">
    <property type="entry name" value="Ribonuclease H-like superfamily/Ribonuclease H"/>
    <property type="match status" value="1"/>
</dbReference>
<proteinExistence type="predicted"/>
<keyword evidence="2" id="KW-1185">Reference proteome</keyword>
<dbReference type="InterPro" id="IPR012337">
    <property type="entry name" value="RNaseH-like_sf"/>
</dbReference>
<dbReference type="SUPFAM" id="SSF53098">
    <property type="entry name" value="Ribonuclease H-like"/>
    <property type="match status" value="1"/>
</dbReference>
<evidence type="ECO:0008006" key="3">
    <source>
        <dbReference type="Google" id="ProtNLM"/>
    </source>
</evidence>
<organism evidence="1 2">
    <name type="scientific">Solanum verrucosum</name>
    <dbReference type="NCBI Taxonomy" id="315347"/>
    <lineage>
        <taxon>Eukaryota</taxon>
        <taxon>Viridiplantae</taxon>
        <taxon>Streptophyta</taxon>
        <taxon>Embryophyta</taxon>
        <taxon>Tracheophyta</taxon>
        <taxon>Spermatophyta</taxon>
        <taxon>Magnoliopsida</taxon>
        <taxon>eudicotyledons</taxon>
        <taxon>Gunneridae</taxon>
        <taxon>Pentapetalae</taxon>
        <taxon>asterids</taxon>
        <taxon>lamiids</taxon>
        <taxon>Solanales</taxon>
        <taxon>Solanaceae</taxon>
        <taxon>Solanoideae</taxon>
        <taxon>Solaneae</taxon>
        <taxon>Solanum</taxon>
    </lineage>
</organism>
<accession>A0AAF0QZC9</accession>
<evidence type="ECO:0000313" key="1">
    <source>
        <dbReference type="EMBL" id="WMV29276.1"/>
    </source>
</evidence>
<protein>
    <recommendedName>
        <fullName evidence="3">Integrase catalytic domain-containing protein</fullName>
    </recommendedName>
</protein>